<dbReference type="Pfam" id="PF08241">
    <property type="entry name" value="Methyltransf_11"/>
    <property type="match status" value="1"/>
</dbReference>
<accession>A0A650MEJ6</accession>
<dbReference type="InterPro" id="IPR029063">
    <property type="entry name" value="SAM-dependent_MTases_sf"/>
</dbReference>
<reference evidence="3" key="3">
    <citation type="submission" date="2022-10" db="EMBL/GenBank/DDBJ databases">
        <authorList>
            <person name="Aires J."/>
            <person name="Mesa V."/>
        </authorList>
    </citation>
    <scope>NUCLEOTIDE SEQUENCE</scope>
    <source>
        <strain evidence="3">Clostridium neonatale JD116</strain>
    </source>
</reference>
<name>A0A650MEJ6_9CLOT</name>
<dbReference type="Proteomes" id="UP001189143">
    <property type="component" value="Unassembled WGS sequence"/>
</dbReference>
<evidence type="ECO:0000313" key="5">
    <source>
        <dbReference type="Proteomes" id="UP000431451"/>
    </source>
</evidence>
<dbReference type="AlphaFoldDB" id="A0A650MEJ6"/>
<reference evidence="2" key="2">
    <citation type="submission" date="2021-10" db="EMBL/GenBank/DDBJ databases">
        <authorList>
            <person name="Mesa V."/>
        </authorList>
    </citation>
    <scope>NUCLEOTIDE SEQUENCE</scope>
    <source>
        <strain evidence="2">CC3_PB</strain>
    </source>
</reference>
<evidence type="ECO:0000313" key="3">
    <source>
        <dbReference type="EMBL" id="CAI3692526.1"/>
    </source>
</evidence>
<dbReference type="EC" id="2.1.1.-" evidence="4"/>
<dbReference type="EMBL" id="CAKJVE010000004">
    <property type="protein sequence ID" value="CAG9706819.1"/>
    <property type="molecule type" value="Genomic_DNA"/>
</dbReference>
<dbReference type="GO" id="GO:0032259">
    <property type="term" value="P:methylation"/>
    <property type="evidence" value="ECO:0007669"/>
    <property type="project" value="UniProtKB-KW"/>
</dbReference>
<dbReference type="GO" id="GO:0008757">
    <property type="term" value="F:S-adenosylmethionine-dependent methyltransferase activity"/>
    <property type="evidence" value="ECO:0007669"/>
    <property type="project" value="InterPro"/>
</dbReference>
<dbReference type="InterPro" id="IPR013216">
    <property type="entry name" value="Methyltransf_11"/>
</dbReference>
<dbReference type="Proteomes" id="UP000789738">
    <property type="component" value="Unassembled WGS sequence"/>
</dbReference>
<keyword evidence="4" id="KW-0489">Methyltransferase</keyword>
<evidence type="ECO:0000259" key="1">
    <source>
        <dbReference type="Pfam" id="PF08241"/>
    </source>
</evidence>
<feature type="domain" description="Methyltransferase type 11" evidence="1">
    <location>
        <begin position="82"/>
        <end position="176"/>
    </location>
</feature>
<keyword evidence="4" id="KW-0808">Transferase</keyword>
<dbReference type="EMBL" id="CAMTCP010000289">
    <property type="protein sequence ID" value="CAI3692526.1"/>
    <property type="molecule type" value="Genomic_DNA"/>
</dbReference>
<dbReference type="Gene3D" id="3.40.50.150">
    <property type="entry name" value="Vaccinia Virus protein VP39"/>
    <property type="match status" value="1"/>
</dbReference>
<evidence type="ECO:0000313" key="4">
    <source>
        <dbReference type="EMBL" id="VCT85001.1"/>
    </source>
</evidence>
<dbReference type="SUPFAM" id="SSF53335">
    <property type="entry name" value="S-adenosyl-L-methionine-dependent methyltransferases"/>
    <property type="match status" value="1"/>
</dbReference>
<gene>
    <name evidence="3" type="ORF">CNEO2_870015</name>
    <name evidence="2" type="ORF">CNEO_42673</name>
    <name evidence="4" type="ORF">CNEONATNEC25_02602</name>
</gene>
<organism evidence="4 5">
    <name type="scientific">Clostridium neonatale</name>
    <dbReference type="NCBI Taxonomy" id="137838"/>
    <lineage>
        <taxon>Bacteria</taxon>
        <taxon>Bacillati</taxon>
        <taxon>Bacillota</taxon>
        <taxon>Clostridia</taxon>
        <taxon>Eubacteriales</taxon>
        <taxon>Clostridiaceae</taxon>
        <taxon>Clostridium</taxon>
    </lineage>
</organism>
<sequence length="293" mass="33775">MLCKVKTMRNLSIQKTIFYFYSIISNIIINGEHKKMTIELEKYYNKFCEDKRLTRRHGQVEYITSMKYIHEYLKDKGNAKILDVGAGTGRYSVQLANEGYDVTAIELVKHNLGILKSKGSTVKAMQGTALDLSRFQENTFDMTLVFGPMYHLYKFEDKVKALQEAKRVTKSGGVILVAYCMNEYSILTYGFKENHIRESIENGKVNEGFHVISEPEDLYDYVRIEDINKLNGEVKLQRIKLIAADGPANYMRPVLNSMDEDTFKIFIDYHLSTCERQDLLGASAHTLDILRKE</sequence>
<proteinExistence type="predicted"/>
<dbReference type="EMBL" id="UWJD01000002">
    <property type="protein sequence ID" value="VCT85001.1"/>
    <property type="molecule type" value="Genomic_DNA"/>
</dbReference>
<reference evidence="4 5" key="1">
    <citation type="submission" date="2018-06" db="EMBL/GenBank/DDBJ databases">
        <authorList>
            <consortium name="IHU Genomes"/>
        </authorList>
    </citation>
    <scope>NUCLEOTIDE SEQUENCE [LARGE SCALE GENOMIC DNA]</scope>
    <source>
        <strain evidence="4 5">NEC25</strain>
    </source>
</reference>
<dbReference type="CDD" id="cd02440">
    <property type="entry name" value="AdoMet_MTases"/>
    <property type="match status" value="1"/>
</dbReference>
<dbReference type="Proteomes" id="UP000431451">
    <property type="component" value="Unassembled WGS sequence"/>
</dbReference>
<protein>
    <submittedName>
        <fullName evidence="4">Putative methyltransferase</fullName>
        <ecNumber evidence="4">2.1.1.-</ecNumber>
    </submittedName>
    <submittedName>
        <fullName evidence="2">SAM-dependent methyltransferase</fullName>
    </submittedName>
</protein>
<evidence type="ECO:0000313" key="2">
    <source>
        <dbReference type="EMBL" id="CAG9706819.1"/>
    </source>
</evidence>